<accession>A0A1G7CT91</accession>
<dbReference type="PANTHER" id="PTHR40765">
    <property type="entry name" value="ESX-2 SECRETION SYSTEM ATPASE ECCB2"/>
    <property type="match status" value="1"/>
</dbReference>
<feature type="transmembrane region" description="Helical" evidence="1">
    <location>
        <begin position="42"/>
        <end position="64"/>
    </location>
</feature>
<organism evidence="2 3">
    <name type="scientific">Glycomyces harbinensis</name>
    <dbReference type="NCBI Taxonomy" id="58114"/>
    <lineage>
        <taxon>Bacteria</taxon>
        <taxon>Bacillati</taxon>
        <taxon>Actinomycetota</taxon>
        <taxon>Actinomycetes</taxon>
        <taxon>Glycomycetales</taxon>
        <taxon>Glycomycetaceae</taxon>
        <taxon>Glycomyces</taxon>
    </lineage>
</organism>
<keyword evidence="3" id="KW-1185">Reference proteome</keyword>
<reference evidence="3" key="1">
    <citation type="submission" date="2016-10" db="EMBL/GenBank/DDBJ databases">
        <authorList>
            <person name="Varghese N."/>
            <person name="Submissions S."/>
        </authorList>
    </citation>
    <scope>NUCLEOTIDE SEQUENCE [LARGE SCALE GENOMIC DNA]</scope>
    <source>
        <strain evidence="3">CGMCC 4.3516</strain>
    </source>
</reference>
<dbReference type="AlphaFoldDB" id="A0A1G7CT91"/>
<proteinExistence type="predicted"/>
<dbReference type="EMBL" id="FNAD01000021">
    <property type="protein sequence ID" value="SDE42509.1"/>
    <property type="molecule type" value="Genomic_DNA"/>
</dbReference>
<keyword evidence="1" id="KW-0812">Transmembrane</keyword>
<keyword evidence="1" id="KW-0472">Membrane</keyword>
<dbReference type="NCBIfam" id="TIGR03919">
    <property type="entry name" value="T7SS_EccB"/>
    <property type="match status" value="1"/>
</dbReference>
<dbReference type="Pfam" id="PF05108">
    <property type="entry name" value="T7SS_ESX1_EccB"/>
    <property type="match status" value="1"/>
</dbReference>
<dbReference type="OrthoDB" id="3847604at2"/>
<dbReference type="STRING" id="58114.SAMN05216270_12117"/>
<evidence type="ECO:0000313" key="2">
    <source>
        <dbReference type="EMBL" id="SDE42509.1"/>
    </source>
</evidence>
<dbReference type="InterPro" id="IPR007795">
    <property type="entry name" value="T7SS_EccB"/>
</dbReference>
<gene>
    <name evidence="2" type="ORF">SAMN05216270_12117</name>
</gene>
<keyword evidence="1" id="KW-1133">Transmembrane helix</keyword>
<evidence type="ECO:0000256" key="1">
    <source>
        <dbReference type="SAM" id="Phobius"/>
    </source>
</evidence>
<protein>
    <submittedName>
        <fullName evidence="2">Type VII secretion protein EccB</fullName>
    </submittedName>
</protein>
<evidence type="ECO:0000313" key="3">
    <source>
        <dbReference type="Proteomes" id="UP000198949"/>
    </source>
</evidence>
<name>A0A1G7CT91_9ACTN</name>
<dbReference type="InterPro" id="IPR044857">
    <property type="entry name" value="T7SS_EccB_R1"/>
</dbReference>
<dbReference type="Gene3D" id="3.30.2390.20">
    <property type="entry name" value="Type VII secretion system EccB, repeat 1 domain"/>
    <property type="match status" value="1"/>
</dbReference>
<dbReference type="GO" id="GO:0005576">
    <property type="term" value="C:extracellular region"/>
    <property type="evidence" value="ECO:0007669"/>
    <property type="project" value="TreeGrafter"/>
</dbReference>
<dbReference type="Proteomes" id="UP000198949">
    <property type="component" value="Unassembled WGS sequence"/>
</dbReference>
<dbReference type="RefSeq" id="WP_091040235.1">
    <property type="nucleotide sequence ID" value="NZ_FNAD01000021.1"/>
</dbReference>
<dbReference type="PANTHER" id="PTHR40765:SF2">
    <property type="entry name" value="ESX-2 SECRETION SYSTEM ATPASE ECCB2"/>
    <property type="match status" value="1"/>
</dbReference>
<sequence length="533" mass="57626">MPQMRSRREQVDAHRFITSRMNQALVLANPDSIERPLRRIGVSIFVSVMVLALIFGGFAIATLFNKGNALPEVGSIITIKGSNSVYVYTTKSGGEPTEEDPPRLWQVTNYTSALLLAKPGSDGKPPVQNLKASSLAGIARGGFTIGIQGIPTQPPDPKELLQNEDWNACSIPRKDNGTTNFQLTQLAVMDLPAPPEELGEDRWMLVMTAVDESKGEVPAFYLLWNGAKYPIGSADRPADRLIDDLNLSIGDAVPLDGAMLDSIPTGAPLAPEIRDEFNTPSEEGVESVDGTLLKYGQPVSEAGELFVLVKTPDKGDEFARITPTMEALLKTQYGATLEIDPVVKGDIASTATYLPPGYPEENLGDTLWTTDSRRPAVCAVYSPEAQEEESTTIAIAMYEQAPEELTEAAKSVEFDENGEIFHQVSMRAQTVLPQGMAVLADSRTDEGATISGFSYMVSDQGFRHGLVDQGITDSTQKLLGYDGIDPISVPNSMIELIPVGPPLDPYEARQQMAIDADDVPRYETESESAAEGG</sequence>